<dbReference type="PANTHER" id="PTHR23028:SF53">
    <property type="entry name" value="ACYL_TRANSF_3 DOMAIN-CONTAINING PROTEIN"/>
    <property type="match status" value="1"/>
</dbReference>
<sequence>MANDIGFNKNSRIQTLRGIAALSVVVDHTLTQFNIYYHLEGITGGILRNLQGIGTIGVYVFFIVSGYIMSLTTFNKTWDKKASSIFLKKRIIRIYPIYWFWLTLLLVAWFAGLALKQHHYSFEKILSSYLLLPYSDEAPSKINPVLGQGWTLIYEMFFYIFFSILILTNIPKRKVLIVSFLFFSLIIALGKGSITGIPYIDFFISSKLFYFFVFGIFIYNYRDKIINLFSSVMSVYLSVLICSLLFFVIALGVVPEEFSKVAMVFFAIIFFLVWFSKGSCNKYLVILGDSSYSLYLCHTFIVMGFGVVCKKFDLSMMILSIIGVLTIILSVIVGLFSYFLLEKKLHAIFIQKKTASNNAFLKGLF</sequence>
<reference evidence="3" key="1">
    <citation type="submission" date="2016-09" db="EMBL/GenBank/DDBJ databases">
        <title>Exopolysaccharides genotypes of tissue-invasive Klebsiella pneumoniae strains.</title>
        <authorList>
            <person name="Fang C.T."/>
            <person name="Cheong C.M."/>
            <person name="Shih Y.J."/>
            <person name="Hsieh W.C."/>
            <person name="Yi W.C."/>
        </authorList>
    </citation>
    <scope>NUCLEOTIDE SEQUENCE</scope>
    <source>
        <strain evidence="3">NTUH-K9444</strain>
    </source>
</reference>
<feature type="transmembrane region" description="Helical" evidence="1">
    <location>
        <begin position="258"/>
        <end position="276"/>
    </location>
</feature>
<organism evidence="3">
    <name type="scientific">Klebsiella pneumoniae</name>
    <dbReference type="NCBI Taxonomy" id="573"/>
    <lineage>
        <taxon>Bacteria</taxon>
        <taxon>Pseudomonadati</taxon>
        <taxon>Pseudomonadota</taxon>
        <taxon>Gammaproteobacteria</taxon>
        <taxon>Enterobacterales</taxon>
        <taxon>Enterobacteriaceae</taxon>
        <taxon>Klebsiella/Raoultella group</taxon>
        <taxon>Klebsiella</taxon>
        <taxon>Klebsiella pneumoniae complex</taxon>
    </lineage>
</organism>
<keyword evidence="1" id="KW-0812">Transmembrane</keyword>
<feature type="transmembrane region" description="Helical" evidence="1">
    <location>
        <begin position="283"/>
        <end position="308"/>
    </location>
</feature>
<feature type="transmembrane region" description="Helical" evidence="1">
    <location>
        <begin position="149"/>
        <end position="168"/>
    </location>
</feature>
<dbReference type="GO" id="GO:0000271">
    <property type="term" value="P:polysaccharide biosynthetic process"/>
    <property type="evidence" value="ECO:0007669"/>
    <property type="project" value="TreeGrafter"/>
</dbReference>
<dbReference type="GO" id="GO:0016747">
    <property type="term" value="F:acyltransferase activity, transferring groups other than amino-acyl groups"/>
    <property type="evidence" value="ECO:0007669"/>
    <property type="project" value="InterPro"/>
</dbReference>
<dbReference type="InterPro" id="IPR002656">
    <property type="entry name" value="Acyl_transf_3_dom"/>
</dbReference>
<feature type="transmembrane region" description="Helical" evidence="1">
    <location>
        <begin position="175"/>
        <end position="194"/>
    </location>
</feature>
<dbReference type="AlphaFoldDB" id="A0A1E1ES37"/>
<keyword evidence="3" id="KW-0012">Acyltransferase</keyword>
<feature type="transmembrane region" description="Helical" evidence="1">
    <location>
        <begin position="233"/>
        <end position="252"/>
    </location>
</feature>
<dbReference type="EMBL" id="LC189075">
    <property type="protein sequence ID" value="BAV61065.1"/>
    <property type="molecule type" value="Genomic_DNA"/>
</dbReference>
<keyword evidence="1" id="KW-1133">Transmembrane helix</keyword>
<feature type="transmembrane region" description="Helical" evidence="1">
    <location>
        <begin position="314"/>
        <end position="341"/>
    </location>
</feature>
<feature type="transmembrane region" description="Helical" evidence="1">
    <location>
        <begin position="95"/>
        <end position="115"/>
    </location>
</feature>
<protein>
    <submittedName>
        <fullName evidence="3">Putative acyltransferase</fullName>
    </submittedName>
</protein>
<proteinExistence type="predicted"/>
<evidence type="ECO:0000256" key="1">
    <source>
        <dbReference type="SAM" id="Phobius"/>
    </source>
</evidence>
<feature type="domain" description="Acyltransferase 3" evidence="2">
    <location>
        <begin position="12"/>
        <end position="333"/>
    </location>
</feature>
<dbReference type="InterPro" id="IPR050879">
    <property type="entry name" value="Acyltransferase_3"/>
</dbReference>
<dbReference type="GO" id="GO:0016020">
    <property type="term" value="C:membrane"/>
    <property type="evidence" value="ECO:0007669"/>
    <property type="project" value="TreeGrafter"/>
</dbReference>
<keyword evidence="3" id="KW-0808">Transferase</keyword>
<keyword evidence="1" id="KW-0472">Membrane</keyword>
<feature type="transmembrane region" description="Helical" evidence="1">
    <location>
        <begin position="200"/>
        <end position="221"/>
    </location>
</feature>
<dbReference type="PANTHER" id="PTHR23028">
    <property type="entry name" value="ACETYLTRANSFERASE"/>
    <property type="match status" value="1"/>
</dbReference>
<feature type="transmembrane region" description="Helical" evidence="1">
    <location>
        <begin position="56"/>
        <end position="74"/>
    </location>
</feature>
<evidence type="ECO:0000259" key="2">
    <source>
        <dbReference type="Pfam" id="PF01757"/>
    </source>
</evidence>
<name>A0A1E1ES37_KLEPN</name>
<accession>A0A1E1ES37</accession>
<evidence type="ECO:0000313" key="3">
    <source>
        <dbReference type="EMBL" id="BAV61065.1"/>
    </source>
</evidence>
<dbReference type="Pfam" id="PF01757">
    <property type="entry name" value="Acyl_transf_3"/>
    <property type="match status" value="1"/>
</dbReference>